<keyword evidence="4" id="KW-0514">Muscle protein</keyword>
<dbReference type="InterPro" id="IPR002048">
    <property type="entry name" value="EF_hand_dom"/>
</dbReference>
<dbReference type="EMBL" id="GFDF01000051">
    <property type="protein sequence ID" value="JAV14033.1"/>
    <property type="molecule type" value="Transcribed_RNA"/>
</dbReference>
<dbReference type="PANTHER" id="PTHR23048:SF0">
    <property type="entry name" value="CALMODULIN LIKE 3"/>
    <property type="match status" value="1"/>
</dbReference>
<dbReference type="SUPFAM" id="SSF47473">
    <property type="entry name" value="EF-hand"/>
    <property type="match status" value="1"/>
</dbReference>
<dbReference type="InterPro" id="IPR018247">
    <property type="entry name" value="EF_Hand_1_Ca_BS"/>
</dbReference>
<dbReference type="Pfam" id="PF13833">
    <property type="entry name" value="EF-hand_8"/>
    <property type="match status" value="1"/>
</dbReference>
<feature type="domain" description="EF-hand" evidence="6">
    <location>
        <begin position="118"/>
        <end position="150"/>
    </location>
</feature>
<dbReference type="GO" id="GO:0016460">
    <property type="term" value="C:myosin II complex"/>
    <property type="evidence" value="ECO:0007669"/>
    <property type="project" value="TreeGrafter"/>
</dbReference>
<dbReference type="PANTHER" id="PTHR23048">
    <property type="entry name" value="MYOSIN LIGHT CHAIN 1, 3"/>
    <property type="match status" value="1"/>
</dbReference>
<evidence type="ECO:0000259" key="6">
    <source>
        <dbReference type="PROSITE" id="PS50222"/>
    </source>
</evidence>
<proteinExistence type="inferred from homology"/>
<keyword evidence="2" id="KW-0677">Repeat</keyword>
<dbReference type="CDD" id="cd00051">
    <property type="entry name" value="EFh"/>
    <property type="match status" value="1"/>
</dbReference>
<protein>
    <submittedName>
        <fullName evidence="7">Putative troponin c isoform 1</fullName>
    </submittedName>
</protein>
<evidence type="ECO:0000256" key="1">
    <source>
        <dbReference type="ARBA" id="ARBA00022723"/>
    </source>
</evidence>
<evidence type="ECO:0000256" key="5">
    <source>
        <dbReference type="ARBA" id="ARBA00038202"/>
    </source>
</evidence>
<reference evidence="7" key="1">
    <citation type="submission" date="2016-12" db="EMBL/GenBank/DDBJ databases">
        <title>An insight into the sialome and mialome of the sand fly, Nyssomyia neivai.</title>
        <authorList>
            <person name="Sebastian V."/>
            <person name="Goulart T.M."/>
            <person name="Oliveira W."/>
            <person name="Calvo E."/>
            <person name="Oliveira L.F."/>
            <person name="Pinto M.C."/>
            <person name="Rosselino A.M."/>
            <person name="Ribeiro J.M."/>
        </authorList>
    </citation>
    <scope>NUCLEOTIDE SEQUENCE</scope>
</reference>
<dbReference type="InterPro" id="IPR050230">
    <property type="entry name" value="CALM/Myosin/TropC-like"/>
</dbReference>
<feature type="domain" description="EF-hand" evidence="6">
    <location>
        <begin position="82"/>
        <end position="117"/>
    </location>
</feature>
<comment type="similarity">
    <text evidence="5">Belongs to the troponin C family.</text>
</comment>
<evidence type="ECO:0000256" key="2">
    <source>
        <dbReference type="ARBA" id="ARBA00022737"/>
    </source>
</evidence>
<name>A0A1L8E5Q0_9DIPT</name>
<evidence type="ECO:0000256" key="4">
    <source>
        <dbReference type="ARBA" id="ARBA00023179"/>
    </source>
</evidence>
<keyword evidence="3" id="KW-0106">Calcium</keyword>
<dbReference type="Pfam" id="PF13499">
    <property type="entry name" value="EF-hand_7"/>
    <property type="match status" value="1"/>
</dbReference>
<evidence type="ECO:0000313" key="7">
    <source>
        <dbReference type="EMBL" id="JAV14033.1"/>
    </source>
</evidence>
<dbReference type="GO" id="GO:0005509">
    <property type="term" value="F:calcium ion binding"/>
    <property type="evidence" value="ECO:0007669"/>
    <property type="project" value="InterPro"/>
</dbReference>
<evidence type="ECO:0000256" key="3">
    <source>
        <dbReference type="ARBA" id="ARBA00022837"/>
    </source>
</evidence>
<keyword evidence="1" id="KW-0479">Metal-binding</keyword>
<dbReference type="SMART" id="SM00054">
    <property type="entry name" value="EFh"/>
    <property type="match status" value="2"/>
</dbReference>
<dbReference type="Gene3D" id="1.10.238.10">
    <property type="entry name" value="EF-hand"/>
    <property type="match status" value="2"/>
</dbReference>
<organism evidence="7">
    <name type="scientific">Nyssomyia neivai</name>
    <dbReference type="NCBI Taxonomy" id="330878"/>
    <lineage>
        <taxon>Eukaryota</taxon>
        <taxon>Metazoa</taxon>
        <taxon>Ecdysozoa</taxon>
        <taxon>Arthropoda</taxon>
        <taxon>Hexapoda</taxon>
        <taxon>Insecta</taxon>
        <taxon>Pterygota</taxon>
        <taxon>Neoptera</taxon>
        <taxon>Endopterygota</taxon>
        <taxon>Diptera</taxon>
        <taxon>Nematocera</taxon>
        <taxon>Psychodoidea</taxon>
        <taxon>Psychodidae</taxon>
        <taxon>Nyssomyia</taxon>
    </lineage>
</organism>
<sequence>MEELDEEQMKILTNAFKAFDTENHVLTQDIGTILEMLGHKLDDQSLKTLIRAHDPKQTGKLNFEKFCALAGDYVDVEEDQDAIRAELREAFLLYDKNGYGYLTTEVLRDILHELDDKITEEDLDMMIDEIDADGSGTVDFEEFMEVMTGE</sequence>
<dbReference type="PROSITE" id="PS00018">
    <property type="entry name" value="EF_HAND_1"/>
    <property type="match status" value="1"/>
</dbReference>
<dbReference type="PROSITE" id="PS50222">
    <property type="entry name" value="EF_HAND_2"/>
    <property type="match status" value="2"/>
</dbReference>
<dbReference type="AlphaFoldDB" id="A0A1L8E5Q0"/>
<dbReference type="FunFam" id="1.10.238.10:FF:000103">
    <property type="entry name" value="Troponin C Ib"/>
    <property type="match status" value="1"/>
</dbReference>
<dbReference type="InterPro" id="IPR011992">
    <property type="entry name" value="EF-hand-dom_pair"/>
</dbReference>
<accession>A0A1L8E5Q0</accession>